<dbReference type="PROSITE" id="PS00022">
    <property type="entry name" value="EGF_1"/>
    <property type="match status" value="1"/>
</dbReference>
<dbReference type="EMBL" id="CAJFCW020000001">
    <property type="protein sequence ID" value="CAG9077386.1"/>
    <property type="molecule type" value="Genomic_DNA"/>
</dbReference>
<accession>A0A811JQD1</accession>
<keyword evidence="5" id="KW-1185">Reference proteome</keyword>
<reference evidence="4" key="1">
    <citation type="submission" date="2020-09" db="EMBL/GenBank/DDBJ databases">
        <authorList>
            <person name="Kikuchi T."/>
        </authorList>
    </citation>
    <scope>NUCLEOTIDE SEQUENCE</scope>
    <source>
        <strain evidence="4">SH1</strain>
    </source>
</reference>
<keyword evidence="1" id="KW-0732">Signal</keyword>
<comment type="caution">
    <text evidence="4">The sequence shown here is derived from an EMBL/GenBank/DDBJ whole genome shotgun (WGS) entry which is preliminary data.</text>
</comment>
<protein>
    <recommendedName>
        <fullName evidence="2 3">EGF-like domain-containing protein</fullName>
    </recommendedName>
</protein>
<organism evidence="4 5">
    <name type="scientific">Bursaphelenchus okinawaensis</name>
    <dbReference type="NCBI Taxonomy" id="465554"/>
    <lineage>
        <taxon>Eukaryota</taxon>
        <taxon>Metazoa</taxon>
        <taxon>Ecdysozoa</taxon>
        <taxon>Nematoda</taxon>
        <taxon>Chromadorea</taxon>
        <taxon>Rhabditida</taxon>
        <taxon>Tylenchina</taxon>
        <taxon>Tylenchomorpha</taxon>
        <taxon>Aphelenchoidea</taxon>
        <taxon>Aphelenchoididae</taxon>
        <taxon>Bursaphelenchus</taxon>
    </lineage>
</organism>
<gene>
    <name evidence="4" type="ORF">BOKJ2_LOCUS119</name>
</gene>
<dbReference type="SUPFAM" id="SSF57196">
    <property type="entry name" value="EGF/Laminin"/>
    <property type="match status" value="1"/>
</dbReference>
<dbReference type="Proteomes" id="UP000783686">
    <property type="component" value="Unassembled WGS sequence"/>
</dbReference>
<dbReference type="InterPro" id="IPR000742">
    <property type="entry name" value="EGF"/>
</dbReference>
<evidence type="ECO:0000259" key="2">
    <source>
        <dbReference type="PROSITE" id="PS00022"/>
    </source>
</evidence>
<proteinExistence type="predicted"/>
<dbReference type="PROSITE" id="PS01186">
    <property type="entry name" value="EGF_2"/>
    <property type="match status" value="1"/>
</dbReference>
<dbReference type="Proteomes" id="UP000614601">
    <property type="component" value="Unassembled WGS sequence"/>
</dbReference>
<dbReference type="EMBL" id="CAJFDH010000001">
    <property type="protein sequence ID" value="CAD5205435.1"/>
    <property type="molecule type" value="Genomic_DNA"/>
</dbReference>
<sequence length="107" mass="11942">MILSLLFVALLIENVASRTIHACVPSDSCGDRLKHPVKGIEMEYHCECNKGWEGEYCDKKSNSAPKMRNHRVERGATSLNQLSWCDDIETKCSVQGVTVVEKKTAVC</sequence>
<evidence type="ECO:0000259" key="3">
    <source>
        <dbReference type="PROSITE" id="PS01186"/>
    </source>
</evidence>
<evidence type="ECO:0000313" key="5">
    <source>
        <dbReference type="Proteomes" id="UP000614601"/>
    </source>
</evidence>
<feature type="domain" description="EGF-like" evidence="2 3">
    <location>
        <begin position="46"/>
        <end position="57"/>
    </location>
</feature>
<evidence type="ECO:0000256" key="1">
    <source>
        <dbReference type="SAM" id="SignalP"/>
    </source>
</evidence>
<feature type="chain" id="PRO_5036220715" description="EGF-like domain-containing protein" evidence="1">
    <location>
        <begin position="18"/>
        <end position="107"/>
    </location>
</feature>
<evidence type="ECO:0000313" key="4">
    <source>
        <dbReference type="EMBL" id="CAD5205435.1"/>
    </source>
</evidence>
<name>A0A811JQD1_9BILA</name>
<dbReference type="AlphaFoldDB" id="A0A811JQD1"/>
<feature type="signal peptide" evidence="1">
    <location>
        <begin position="1"/>
        <end position="17"/>
    </location>
</feature>